<dbReference type="AlphaFoldDB" id="A0A6J6CDE7"/>
<sequence>MAEQAKFAVVSGRGYNPKQVDALFDLAKRQYENPNLVLVRASDLRGLRLGLVRGGYATNQVDAALDNLEDHFIKAEVTAFRERFGDQELAKRYSELRDALIPRLQREKTERFAKVSFLSRGYDKKKVDELCDQLLAHFDGTSRLKVSDIRRVQFSSTRRGYSMPQVDGFLDRVIEAMQLEITQ</sequence>
<name>A0A6J6CDE7_9ZZZZ</name>
<evidence type="ECO:0000313" key="1">
    <source>
        <dbReference type="EMBL" id="CAB4549356.1"/>
    </source>
</evidence>
<protein>
    <submittedName>
        <fullName evidence="1">Unannotated protein</fullName>
    </submittedName>
</protein>
<proteinExistence type="predicted"/>
<dbReference type="InterPro" id="IPR019933">
    <property type="entry name" value="DivIVA_domain"/>
</dbReference>
<dbReference type="EMBL" id="CAEZTB010000004">
    <property type="protein sequence ID" value="CAB4549356.1"/>
    <property type="molecule type" value="Genomic_DNA"/>
</dbReference>
<gene>
    <name evidence="1" type="ORF">UFOPK1581_00053</name>
</gene>
<accession>A0A6J6CDE7</accession>
<dbReference type="NCBIfam" id="TIGR03544">
    <property type="entry name" value="DivI1A_domain"/>
    <property type="match status" value="1"/>
</dbReference>
<organism evidence="1">
    <name type="scientific">freshwater metagenome</name>
    <dbReference type="NCBI Taxonomy" id="449393"/>
    <lineage>
        <taxon>unclassified sequences</taxon>
        <taxon>metagenomes</taxon>
        <taxon>ecological metagenomes</taxon>
    </lineage>
</organism>
<reference evidence="1" key="1">
    <citation type="submission" date="2020-05" db="EMBL/GenBank/DDBJ databases">
        <authorList>
            <person name="Chiriac C."/>
            <person name="Salcher M."/>
            <person name="Ghai R."/>
            <person name="Kavagutti S V."/>
        </authorList>
    </citation>
    <scope>NUCLEOTIDE SEQUENCE</scope>
</reference>
<dbReference type="Gene3D" id="6.10.250.660">
    <property type="match status" value="1"/>
</dbReference>